<dbReference type="InterPro" id="IPR031316">
    <property type="entry name" value="FlgM_C"/>
</dbReference>
<comment type="similarity">
    <text evidence="1">Belongs to the FlgM family.</text>
</comment>
<name>F7NNU2_9FIRM</name>
<proteinExistence type="inferred from homology"/>
<accession>F7NNU2</accession>
<evidence type="ECO:0000313" key="8">
    <source>
        <dbReference type="EMBL" id="EGO62276.1"/>
    </source>
</evidence>
<dbReference type="NCBIfam" id="TIGR03824">
    <property type="entry name" value="FlgM_jcvi"/>
    <property type="match status" value="1"/>
</dbReference>
<reference evidence="8 9" key="1">
    <citation type="journal article" date="2011" name="EMBO J.">
        <title>Structural diversity of bacterial flagellar motors.</title>
        <authorList>
            <person name="Chen S."/>
            <person name="Beeby M."/>
            <person name="Murphy G.E."/>
            <person name="Leadbetter J.R."/>
            <person name="Hendrixson D.R."/>
            <person name="Briegel A."/>
            <person name="Li Z."/>
            <person name="Shi J."/>
            <person name="Tocheva E.I."/>
            <person name="Muller A."/>
            <person name="Dobro M.J."/>
            <person name="Jensen G.J."/>
        </authorList>
    </citation>
    <scope>NUCLEOTIDE SEQUENCE [LARGE SCALE GENOMIC DNA]</scope>
    <source>
        <strain evidence="8 9">DSM 6540</strain>
    </source>
</reference>
<keyword evidence="5" id="KW-0805">Transcription regulation</keyword>
<evidence type="ECO:0000256" key="1">
    <source>
        <dbReference type="ARBA" id="ARBA00005322"/>
    </source>
</evidence>
<evidence type="ECO:0000256" key="4">
    <source>
        <dbReference type="ARBA" id="ARBA00022795"/>
    </source>
</evidence>
<keyword evidence="4" id="KW-1005">Bacterial flagellum biogenesis</keyword>
<dbReference type="Proteomes" id="UP000003240">
    <property type="component" value="Unassembled WGS sequence"/>
</dbReference>
<evidence type="ECO:0000313" key="9">
    <source>
        <dbReference type="Proteomes" id="UP000003240"/>
    </source>
</evidence>
<dbReference type="OrthoDB" id="1683949at2"/>
<evidence type="ECO:0000256" key="6">
    <source>
        <dbReference type="ARBA" id="ARBA00023163"/>
    </source>
</evidence>
<evidence type="ECO:0000256" key="2">
    <source>
        <dbReference type="ARBA" id="ARBA00017823"/>
    </source>
</evidence>
<evidence type="ECO:0000256" key="5">
    <source>
        <dbReference type="ARBA" id="ARBA00023015"/>
    </source>
</evidence>
<evidence type="ECO:0000256" key="3">
    <source>
        <dbReference type="ARBA" id="ARBA00022491"/>
    </source>
</evidence>
<organism evidence="8 9">
    <name type="scientific">Acetonema longum DSM 6540</name>
    <dbReference type="NCBI Taxonomy" id="1009370"/>
    <lineage>
        <taxon>Bacteria</taxon>
        <taxon>Bacillati</taxon>
        <taxon>Bacillota</taxon>
        <taxon>Negativicutes</taxon>
        <taxon>Acetonemataceae</taxon>
        <taxon>Acetonema</taxon>
    </lineage>
</organism>
<evidence type="ECO:0000259" key="7">
    <source>
        <dbReference type="Pfam" id="PF04316"/>
    </source>
</evidence>
<keyword evidence="9" id="KW-1185">Reference proteome</keyword>
<dbReference type="GO" id="GO:0044781">
    <property type="term" value="P:bacterial-type flagellum organization"/>
    <property type="evidence" value="ECO:0007669"/>
    <property type="project" value="UniProtKB-KW"/>
</dbReference>
<protein>
    <recommendedName>
        <fullName evidence="2">Negative regulator of flagellin synthesis</fullName>
    </recommendedName>
</protein>
<keyword evidence="3" id="KW-0678">Repressor</keyword>
<dbReference type="GO" id="GO:0045892">
    <property type="term" value="P:negative regulation of DNA-templated transcription"/>
    <property type="evidence" value="ECO:0007669"/>
    <property type="project" value="InterPro"/>
</dbReference>
<dbReference type="Pfam" id="PF04316">
    <property type="entry name" value="FlgM"/>
    <property type="match status" value="1"/>
</dbReference>
<dbReference type="InterPro" id="IPR035890">
    <property type="entry name" value="Anti-sigma-28_factor_FlgM_sf"/>
</dbReference>
<dbReference type="InterPro" id="IPR007412">
    <property type="entry name" value="FlgM"/>
</dbReference>
<dbReference type="RefSeq" id="WP_004098915.1">
    <property type="nucleotide sequence ID" value="NZ_AFGF01000234.1"/>
</dbReference>
<sequence length="99" mass="10821">MIISGKQVQDVLKVYTEQTSGKTKSPGRSNPVSGKRDEVVLSSKAHEFGSVLQALQALPEVRPERVKEISAKIADGKYQVSAEQIADKMIGRSIIDRIV</sequence>
<keyword evidence="6" id="KW-0804">Transcription</keyword>
<dbReference type="EMBL" id="AFGF01000234">
    <property type="protein sequence ID" value="EGO62276.1"/>
    <property type="molecule type" value="Genomic_DNA"/>
</dbReference>
<comment type="caution">
    <text evidence="8">The sequence shown here is derived from an EMBL/GenBank/DDBJ whole genome shotgun (WGS) entry which is preliminary data.</text>
</comment>
<gene>
    <name evidence="8" type="ORF">ALO_18917</name>
</gene>
<dbReference type="SUPFAM" id="SSF101498">
    <property type="entry name" value="Anti-sigma factor FlgM"/>
    <property type="match status" value="1"/>
</dbReference>
<feature type="domain" description="Anti-sigma-28 factor FlgM C-terminal" evidence="7">
    <location>
        <begin position="37"/>
        <end position="90"/>
    </location>
</feature>
<dbReference type="eggNOG" id="COG2747">
    <property type="taxonomic scope" value="Bacteria"/>
</dbReference>
<dbReference type="AlphaFoldDB" id="F7NNU2"/>
<dbReference type="STRING" id="1009370.ALO_18917"/>